<accession>A0A8S0S4C9</accession>
<dbReference type="OrthoDB" id="3223806at2759"/>
<organism evidence="3 4">
    <name type="scientific">Olea europaea subsp. europaea</name>
    <dbReference type="NCBI Taxonomy" id="158383"/>
    <lineage>
        <taxon>Eukaryota</taxon>
        <taxon>Viridiplantae</taxon>
        <taxon>Streptophyta</taxon>
        <taxon>Embryophyta</taxon>
        <taxon>Tracheophyta</taxon>
        <taxon>Spermatophyta</taxon>
        <taxon>Magnoliopsida</taxon>
        <taxon>eudicotyledons</taxon>
        <taxon>Gunneridae</taxon>
        <taxon>Pentapetalae</taxon>
        <taxon>asterids</taxon>
        <taxon>lamiids</taxon>
        <taxon>Lamiales</taxon>
        <taxon>Oleaceae</taxon>
        <taxon>Oleeae</taxon>
        <taxon>Olea</taxon>
    </lineage>
</organism>
<feature type="domain" description="Peptidase C14 caspase" evidence="2">
    <location>
        <begin position="90"/>
        <end position="330"/>
    </location>
</feature>
<evidence type="ECO:0000313" key="4">
    <source>
        <dbReference type="Proteomes" id="UP000594638"/>
    </source>
</evidence>
<dbReference type="InterPro" id="IPR050452">
    <property type="entry name" value="Metacaspase"/>
</dbReference>
<comment type="caution">
    <text evidence="3">The sequence shown here is derived from an EMBL/GenBank/DDBJ whole genome shotgun (WGS) entry which is preliminary data.</text>
</comment>
<evidence type="ECO:0000256" key="1">
    <source>
        <dbReference type="ARBA" id="ARBA00009005"/>
    </source>
</evidence>
<sequence>MADIYLYTPDNRRFTAMSASGNDQEVYPGFLGTSKHSSQDRGKIISEAKGIRNFLWRCVGNNSQYTDSSNGRRHPFRASISETERSPSGKRAFLCGVSYKGQKFKLKGAINDVRSMKDLLVKQFSFPDDSILILSEEEPYMYPTRKNIEGGFKWLTRDLQFGDSVVFYFSGHGLRQLDFDRDEKDGFHKTICPVDFQTEGMIFDNHINETIVRPLQQGVTLYTIVDSCHSGTVLDLPLVYNKNEEKWDDNRPLSGAPKGTNGGKAICFSACEDYQQAADTSALSPEKAMTGAMTYTFVKAVKDAVTNNQIITYRGILDSLNKTLDKDSIAGCLHPRISRVFQRKIFQEPLLSSSEEFNINTEFKL</sequence>
<reference evidence="3 4" key="1">
    <citation type="submission" date="2019-12" db="EMBL/GenBank/DDBJ databases">
        <authorList>
            <person name="Alioto T."/>
            <person name="Alioto T."/>
            <person name="Gomez Garrido J."/>
        </authorList>
    </citation>
    <scope>NUCLEOTIDE SEQUENCE [LARGE SCALE GENOMIC DNA]</scope>
</reference>
<dbReference type="GO" id="GO:0005737">
    <property type="term" value="C:cytoplasm"/>
    <property type="evidence" value="ECO:0007669"/>
    <property type="project" value="TreeGrafter"/>
</dbReference>
<dbReference type="Gene3D" id="3.40.50.12660">
    <property type="match status" value="1"/>
</dbReference>
<gene>
    <name evidence="3" type="ORF">OLEA9_A080492</name>
</gene>
<keyword evidence="4" id="KW-1185">Reference proteome</keyword>
<evidence type="ECO:0000259" key="2">
    <source>
        <dbReference type="Pfam" id="PF00656"/>
    </source>
</evidence>
<comment type="similarity">
    <text evidence="1">Belongs to the peptidase C14B family.</text>
</comment>
<dbReference type="Proteomes" id="UP000594638">
    <property type="component" value="Unassembled WGS sequence"/>
</dbReference>
<dbReference type="GO" id="GO:0006508">
    <property type="term" value="P:proteolysis"/>
    <property type="evidence" value="ECO:0007669"/>
    <property type="project" value="InterPro"/>
</dbReference>
<dbReference type="Gramene" id="OE9A080492T1">
    <property type="protein sequence ID" value="OE9A080492C1"/>
    <property type="gene ID" value="OE9A080492"/>
</dbReference>
<dbReference type="EMBL" id="CACTIH010003925">
    <property type="protein sequence ID" value="CAA2987444.1"/>
    <property type="molecule type" value="Genomic_DNA"/>
</dbReference>
<dbReference type="GO" id="GO:0004197">
    <property type="term" value="F:cysteine-type endopeptidase activity"/>
    <property type="evidence" value="ECO:0007669"/>
    <property type="project" value="InterPro"/>
</dbReference>
<dbReference type="AlphaFoldDB" id="A0A8S0S4C9"/>
<protein>
    <recommendedName>
        <fullName evidence="2">Peptidase C14 caspase domain-containing protein</fullName>
    </recommendedName>
</protein>
<name>A0A8S0S4C9_OLEEU</name>
<proteinExistence type="inferred from homology"/>
<dbReference type="PANTHER" id="PTHR48104:SF2">
    <property type="entry name" value="METACASPASE-1-LIKE ISOFORM X1"/>
    <property type="match status" value="1"/>
</dbReference>
<evidence type="ECO:0000313" key="3">
    <source>
        <dbReference type="EMBL" id="CAA2987444.1"/>
    </source>
</evidence>
<dbReference type="InterPro" id="IPR011600">
    <property type="entry name" value="Pept_C14_caspase"/>
</dbReference>
<dbReference type="PANTHER" id="PTHR48104">
    <property type="entry name" value="METACASPASE-4"/>
    <property type="match status" value="1"/>
</dbReference>
<dbReference type="Pfam" id="PF00656">
    <property type="entry name" value="Peptidase_C14"/>
    <property type="match status" value="1"/>
</dbReference>